<dbReference type="PANTHER" id="PTHR11008:SF35">
    <property type="entry name" value="PROTEIN TAKEOUT-LIKE PROTEIN"/>
    <property type="match status" value="1"/>
</dbReference>
<dbReference type="Pfam" id="PF06585">
    <property type="entry name" value="JHBP"/>
    <property type="match status" value="1"/>
</dbReference>
<dbReference type="EMBL" id="JANEYG010000235">
    <property type="protein sequence ID" value="KAJ8910907.1"/>
    <property type="molecule type" value="Genomic_DNA"/>
</dbReference>
<evidence type="ECO:0000313" key="1">
    <source>
        <dbReference type="EMBL" id="KAJ8910907.1"/>
    </source>
</evidence>
<proteinExistence type="predicted"/>
<dbReference type="Proteomes" id="UP001159042">
    <property type="component" value="Unassembled WGS sequence"/>
</dbReference>
<reference evidence="1 2" key="1">
    <citation type="journal article" date="2023" name="Insect Mol. Biol.">
        <title>Genome sequencing provides insights into the evolution of gene families encoding plant cell wall-degrading enzymes in longhorned beetles.</title>
        <authorList>
            <person name="Shin N.R."/>
            <person name="Okamura Y."/>
            <person name="Kirsch R."/>
            <person name="Pauchet Y."/>
        </authorList>
    </citation>
    <scope>NUCLEOTIDE SEQUENCE [LARGE SCALE GENOMIC DNA]</scope>
    <source>
        <strain evidence="1">EAD_L_NR</strain>
    </source>
</reference>
<dbReference type="Gene3D" id="3.15.10.30">
    <property type="entry name" value="Haemolymph juvenile hormone binding protein"/>
    <property type="match status" value="1"/>
</dbReference>
<sequence length="144" mass="16278">DYIIPCYKSDPNINKCIRNTFEHLKPYLVHGLDDIDVPSIDPLKIDNLVMENGKGVYRVKANFYNISATGGSNYTVQTIRADVTNYVIQLGVTFPKIEIKGKYDVSGNVLLFNLRTKGDFWAVFRKTLGWPEPLSALDFLMVAT</sequence>
<dbReference type="InterPro" id="IPR038606">
    <property type="entry name" value="To_sf"/>
</dbReference>
<feature type="non-terminal residue" evidence="1">
    <location>
        <position position="1"/>
    </location>
</feature>
<name>A0AAV8V9L3_9CUCU</name>
<dbReference type="SMART" id="SM00700">
    <property type="entry name" value="JHBP"/>
    <property type="match status" value="1"/>
</dbReference>
<evidence type="ECO:0000313" key="2">
    <source>
        <dbReference type="Proteomes" id="UP001159042"/>
    </source>
</evidence>
<organism evidence="1 2">
    <name type="scientific">Exocentrus adspersus</name>
    <dbReference type="NCBI Taxonomy" id="1586481"/>
    <lineage>
        <taxon>Eukaryota</taxon>
        <taxon>Metazoa</taxon>
        <taxon>Ecdysozoa</taxon>
        <taxon>Arthropoda</taxon>
        <taxon>Hexapoda</taxon>
        <taxon>Insecta</taxon>
        <taxon>Pterygota</taxon>
        <taxon>Neoptera</taxon>
        <taxon>Endopterygota</taxon>
        <taxon>Coleoptera</taxon>
        <taxon>Polyphaga</taxon>
        <taxon>Cucujiformia</taxon>
        <taxon>Chrysomeloidea</taxon>
        <taxon>Cerambycidae</taxon>
        <taxon>Lamiinae</taxon>
        <taxon>Acanthocinini</taxon>
        <taxon>Exocentrus</taxon>
    </lineage>
</organism>
<dbReference type="PANTHER" id="PTHR11008">
    <property type="entry name" value="PROTEIN TAKEOUT-LIKE PROTEIN"/>
    <property type="match status" value="1"/>
</dbReference>
<dbReference type="GO" id="GO:0005615">
    <property type="term" value="C:extracellular space"/>
    <property type="evidence" value="ECO:0007669"/>
    <property type="project" value="TreeGrafter"/>
</dbReference>
<keyword evidence="2" id="KW-1185">Reference proteome</keyword>
<protein>
    <submittedName>
        <fullName evidence="1">Uncharacterized protein</fullName>
    </submittedName>
</protein>
<dbReference type="InterPro" id="IPR010562">
    <property type="entry name" value="Haemolymph_juvenile_hormone-bd"/>
</dbReference>
<gene>
    <name evidence="1" type="ORF">NQ315_003961</name>
</gene>
<accession>A0AAV8V9L3</accession>
<dbReference type="AlphaFoldDB" id="A0AAV8V9L3"/>
<comment type="caution">
    <text evidence="1">The sequence shown here is derived from an EMBL/GenBank/DDBJ whole genome shotgun (WGS) entry which is preliminary data.</text>
</comment>